<feature type="region of interest" description="Disordered" evidence="1">
    <location>
        <begin position="38"/>
        <end position="59"/>
    </location>
</feature>
<evidence type="ECO:0000313" key="4">
    <source>
        <dbReference type="Proteomes" id="UP000597138"/>
    </source>
</evidence>
<comment type="caution">
    <text evidence="3">The sequence shown here is derived from an EMBL/GenBank/DDBJ whole genome shotgun (WGS) entry which is preliminary data.</text>
</comment>
<proteinExistence type="predicted"/>
<feature type="signal peptide" evidence="2">
    <location>
        <begin position="1"/>
        <end position="25"/>
    </location>
</feature>
<accession>A0ABQ1S7G4</accession>
<name>A0ABQ1S7G4_9BURK</name>
<feature type="compositionally biased region" description="Polar residues" evidence="1">
    <location>
        <begin position="38"/>
        <end position="54"/>
    </location>
</feature>
<dbReference type="Proteomes" id="UP000597138">
    <property type="component" value="Unassembled WGS sequence"/>
</dbReference>
<keyword evidence="4" id="KW-1185">Reference proteome</keyword>
<dbReference type="EMBL" id="BMEG01000018">
    <property type="protein sequence ID" value="GGD96988.1"/>
    <property type="molecule type" value="Genomic_DNA"/>
</dbReference>
<organism evidence="3 4">
    <name type="scientific">Caballeronia grimmiae</name>
    <dbReference type="NCBI Taxonomy" id="1071679"/>
    <lineage>
        <taxon>Bacteria</taxon>
        <taxon>Pseudomonadati</taxon>
        <taxon>Pseudomonadota</taxon>
        <taxon>Betaproteobacteria</taxon>
        <taxon>Burkholderiales</taxon>
        <taxon>Burkholderiaceae</taxon>
        <taxon>Caballeronia</taxon>
    </lineage>
</organism>
<gene>
    <name evidence="3" type="ORF">GCM10010985_59670</name>
</gene>
<reference evidence="4" key="1">
    <citation type="journal article" date="2019" name="Int. J. Syst. Evol. Microbiol.">
        <title>The Global Catalogue of Microorganisms (GCM) 10K type strain sequencing project: providing services to taxonomists for standard genome sequencing and annotation.</title>
        <authorList>
            <consortium name="The Broad Institute Genomics Platform"/>
            <consortium name="The Broad Institute Genome Sequencing Center for Infectious Disease"/>
            <person name="Wu L."/>
            <person name="Ma J."/>
        </authorList>
    </citation>
    <scope>NUCLEOTIDE SEQUENCE [LARGE SCALE GENOMIC DNA]</scope>
    <source>
        <strain evidence="4">CGMCC 1.11013</strain>
    </source>
</reference>
<evidence type="ECO:0000256" key="1">
    <source>
        <dbReference type="SAM" id="MobiDB-lite"/>
    </source>
</evidence>
<evidence type="ECO:0008006" key="5">
    <source>
        <dbReference type="Google" id="ProtNLM"/>
    </source>
</evidence>
<feature type="chain" id="PRO_5046061988" description="Lipoprotein" evidence="2">
    <location>
        <begin position="26"/>
        <end position="89"/>
    </location>
</feature>
<evidence type="ECO:0000313" key="3">
    <source>
        <dbReference type="EMBL" id="GGD96988.1"/>
    </source>
</evidence>
<evidence type="ECO:0000256" key="2">
    <source>
        <dbReference type="SAM" id="SignalP"/>
    </source>
</evidence>
<sequence>MQPKLLLVKALVAAAYAIDCNAASAQIEASGLRQGSTLAEQSGLNQQRTSYSSKSRSRAIDDAEARNRRVVENVIGIAAAHWRETTENK</sequence>
<keyword evidence="2" id="KW-0732">Signal</keyword>
<protein>
    <recommendedName>
        <fullName evidence="5">Lipoprotein</fullName>
    </recommendedName>
</protein>